<dbReference type="EMBL" id="JBAMIC010000012">
    <property type="protein sequence ID" value="KAK7099428.1"/>
    <property type="molecule type" value="Genomic_DNA"/>
</dbReference>
<evidence type="ECO:0000313" key="3">
    <source>
        <dbReference type="Proteomes" id="UP001374579"/>
    </source>
</evidence>
<proteinExistence type="predicted"/>
<feature type="chain" id="PRO_5043035739" description="EF-hand domain-containing protein" evidence="1">
    <location>
        <begin position="19"/>
        <end position="104"/>
    </location>
</feature>
<gene>
    <name evidence="2" type="ORF">V1264_003569</name>
</gene>
<name>A0AAN9B599_9CAEN</name>
<evidence type="ECO:0000313" key="2">
    <source>
        <dbReference type="EMBL" id="KAK7099428.1"/>
    </source>
</evidence>
<keyword evidence="1" id="KW-0732">Signal</keyword>
<reference evidence="2 3" key="1">
    <citation type="submission" date="2024-02" db="EMBL/GenBank/DDBJ databases">
        <title>Chromosome-scale genome assembly of the rough periwinkle Littorina saxatilis.</title>
        <authorList>
            <person name="De Jode A."/>
            <person name="Faria R."/>
            <person name="Formenti G."/>
            <person name="Sims Y."/>
            <person name="Smith T.P."/>
            <person name="Tracey A."/>
            <person name="Wood J.M.D."/>
            <person name="Zagrodzka Z.B."/>
            <person name="Johannesson K."/>
            <person name="Butlin R.K."/>
            <person name="Leder E.H."/>
        </authorList>
    </citation>
    <scope>NUCLEOTIDE SEQUENCE [LARGE SCALE GENOMIC DNA]</scope>
    <source>
        <strain evidence="2">Snail1</strain>
        <tissue evidence="2">Muscle</tissue>
    </source>
</reference>
<keyword evidence="3" id="KW-1185">Reference proteome</keyword>
<dbReference type="AlphaFoldDB" id="A0AAN9B599"/>
<evidence type="ECO:0000256" key="1">
    <source>
        <dbReference type="SAM" id="SignalP"/>
    </source>
</evidence>
<organism evidence="2 3">
    <name type="scientific">Littorina saxatilis</name>
    <dbReference type="NCBI Taxonomy" id="31220"/>
    <lineage>
        <taxon>Eukaryota</taxon>
        <taxon>Metazoa</taxon>
        <taxon>Spiralia</taxon>
        <taxon>Lophotrochozoa</taxon>
        <taxon>Mollusca</taxon>
        <taxon>Gastropoda</taxon>
        <taxon>Caenogastropoda</taxon>
        <taxon>Littorinimorpha</taxon>
        <taxon>Littorinoidea</taxon>
        <taxon>Littorinidae</taxon>
        <taxon>Littorina</taxon>
    </lineage>
</organism>
<protein>
    <recommendedName>
        <fullName evidence="4">EF-hand domain-containing protein</fullName>
    </recommendedName>
</protein>
<feature type="signal peptide" evidence="1">
    <location>
        <begin position="1"/>
        <end position="18"/>
    </location>
</feature>
<evidence type="ECO:0008006" key="4">
    <source>
        <dbReference type="Google" id="ProtNLM"/>
    </source>
</evidence>
<dbReference type="Proteomes" id="UP001374579">
    <property type="component" value="Unassembled WGS sequence"/>
</dbReference>
<comment type="caution">
    <text evidence="2">The sequence shown here is derived from an EMBL/GenBank/DDBJ whole genome shotgun (WGS) entry which is preliminary data.</text>
</comment>
<sequence length="104" mass="11507">MRRSVLLLLVALVAYTESATWPFKRQEMEEVEEVEEVDAEDMAQAMRCAAAGATPLMGLSRQTVNTAAMQTDANGDGFLFGPELQLFQRIMEALYTCAAVDDKK</sequence>
<accession>A0AAN9B599</accession>